<evidence type="ECO:0000313" key="3">
    <source>
        <dbReference type="Proteomes" id="UP000247634"/>
    </source>
</evidence>
<proteinExistence type="predicted"/>
<sequence length="76" mass="8246">MLSVLLTVLGALLLPVAVLMLMLGRGWLWGPDALSLRWRLLYGLTLAALFLLVGLALWPDARCGADCEPVVTPVYP</sequence>
<feature type="transmembrane region" description="Helical" evidence="1">
    <location>
        <begin position="6"/>
        <end position="28"/>
    </location>
</feature>
<feature type="transmembrane region" description="Helical" evidence="1">
    <location>
        <begin position="40"/>
        <end position="58"/>
    </location>
</feature>
<keyword evidence="1" id="KW-0812">Transmembrane</keyword>
<keyword evidence="3" id="KW-1185">Reference proteome</keyword>
<organism evidence="2 3">
    <name type="scientific">Streptomyces actuosus</name>
    <dbReference type="NCBI Taxonomy" id="1885"/>
    <lineage>
        <taxon>Bacteria</taxon>
        <taxon>Bacillati</taxon>
        <taxon>Actinomycetota</taxon>
        <taxon>Actinomycetes</taxon>
        <taxon>Kitasatosporales</taxon>
        <taxon>Streptomycetaceae</taxon>
        <taxon>Streptomyces</taxon>
    </lineage>
</organism>
<protein>
    <submittedName>
        <fullName evidence="2">Uncharacterized protein</fullName>
    </submittedName>
</protein>
<dbReference type="Proteomes" id="UP000247634">
    <property type="component" value="Chromosome"/>
</dbReference>
<dbReference type="EMBL" id="CP029788">
    <property type="protein sequence ID" value="AWT46796.1"/>
    <property type="molecule type" value="Genomic_DNA"/>
</dbReference>
<keyword evidence="1" id="KW-0472">Membrane</keyword>
<gene>
    <name evidence="2" type="ORF">DMT42_33960</name>
</gene>
<evidence type="ECO:0000313" key="2">
    <source>
        <dbReference type="EMBL" id="AWT46796.1"/>
    </source>
</evidence>
<reference evidence="2 3" key="1">
    <citation type="submission" date="2018-06" db="EMBL/GenBank/DDBJ databases">
        <title>The complete genome sequence of a nosiheptide producer Streptomyces actuosus ATCC 25421: deducing the ability of producing a new class III lantibiotics.</title>
        <authorList>
            <person name="Liu W."/>
            <person name="Sun F."/>
            <person name="Hu Y."/>
        </authorList>
    </citation>
    <scope>NUCLEOTIDE SEQUENCE [LARGE SCALE GENOMIC DNA]</scope>
    <source>
        <strain evidence="2 3">ATCC 25421</strain>
    </source>
</reference>
<evidence type="ECO:0000256" key="1">
    <source>
        <dbReference type="SAM" id="Phobius"/>
    </source>
</evidence>
<name>A0A2U9PAR1_STRAS</name>
<dbReference type="AlphaFoldDB" id="A0A2U9PAR1"/>
<accession>A0A2U9PAR1</accession>
<keyword evidence="1" id="KW-1133">Transmembrane helix</keyword>
<dbReference type="KEGG" id="sact:DMT42_33960"/>